<dbReference type="PROSITE" id="PS50850">
    <property type="entry name" value="MFS"/>
    <property type="match status" value="1"/>
</dbReference>
<keyword evidence="10" id="KW-1185">Reference proteome</keyword>
<comment type="subcellular location">
    <subcellularLocation>
        <location evidence="1">Cell membrane</location>
        <topology evidence="1">Multi-pass membrane protein</topology>
    </subcellularLocation>
</comment>
<feature type="transmembrane region" description="Helical" evidence="7">
    <location>
        <begin position="207"/>
        <end position="230"/>
    </location>
</feature>
<organism evidence="9 10">
    <name type="scientific">Pseudomonas oryzicola</name>
    <dbReference type="NCBI Taxonomy" id="485876"/>
    <lineage>
        <taxon>Bacteria</taxon>
        <taxon>Pseudomonadati</taxon>
        <taxon>Pseudomonadota</taxon>
        <taxon>Gammaproteobacteria</taxon>
        <taxon>Pseudomonadales</taxon>
        <taxon>Pseudomonadaceae</taxon>
        <taxon>Pseudomonas</taxon>
    </lineage>
</organism>
<evidence type="ECO:0000256" key="5">
    <source>
        <dbReference type="ARBA" id="ARBA00022989"/>
    </source>
</evidence>
<feature type="transmembrane region" description="Helical" evidence="7">
    <location>
        <begin position="250"/>
        <end position="267"/>
    </location>
</feature>
<dbReference type="RefSeq" id="WP_186673963.1">
    <property type="nucleotide sequence ID" value="NZ_JABWRZ020000002.1"/>
</dbReference>
<name>A0ABS6QFY7_9PSED</name>
<feature type="transmembrane region" description="Helical" evidence="7">
    <location>
        <begin position="279"/>
        <end position="298"/>
    </location>
</feature>
<keyword evidence="3" id="KW-1003">Cell membrane</keyword>
<sequence length="406" mass="43037">MNLRTLLVTMPSDARRAVLVQFLTALGYFSVIPFFVVYLVKVLGQSPAFAAGQLTLFLTGQYVASFAGAYLSHRTNPLLTMKVGLVLQIATYALFATGVSAAPALCALSLALGVSKAFFTPAAKAALVALTPGDNHYLLFSFRSTVNNLGVAVGSALGAALIDQTAFAFFLFAACIQVVALVVLRAVRAPATAPERIARPKPAFGKAVRAVVSMPLAVVLMIVTLCYQFHYIQLEYALPLVADSAWGTDAVAHVFWVNAAAVMALQIPLNTWLSQRLSVYFTLALGFACMLLAFWLLAESAGRPLFLIGVLLFTLGEITIDPAIDALLSKGLAVDLLPVGFGVLGLMGLLGAVAGNAVASRFVAAGDFTLFWYVNCALAALAVALVALYRKQDNPAFKEGLHGHHH</sequence>
<dbReference type="InterPro" id="IPR020846">
    <property type="entry name" value="MFS_dom"/>
</dbReference>
<evidence type="ECO:0000313" key="10">
    <source>
        <dbReference type="Proteomes" id="UP000609530"/>
    </source>
</evidence>
<dbReference type="InterPro" id="IPR011701">
    <property type="entry name" value="MFS"/>
</dbReference>
<evidence type="ECO:0000313" key="9">
    <source>
        <dbReference type="EMBL" id="MBV4493090.1"/>
    </source>
</evidence>
<evidence type="ECO:0000256" key="1">
    <source>
        <dbReference type="ARBA" id="ARBA00004651"/>
    </source>
</evidence>
<dbReference type="InterPro" id="IPR050171">
    <property type="entry name" value="MFS_Transporters"/>
</dbReference>
<dbReference type="Proteomes" id="UP000609530">
    <property type="component" value="Unassembled WGS sequence"/>
</dbReference>
<feature type="transmembrane region" description="Helical" evidence="7">
    <location>
        <begin position="92"/>
        <end position="114"/>
    </location>
</feature>
<keyword evidence="2" id="KW-0813">Transport</keyword>
<protein>
    <submittedName>
        <fullName evidence="9">MFS transporter</fullName>
    </submittedName>
</protein>
<keyword evidence="4 7" id="KW-0812">Transmembrane</keyword>
<dbReference type="Gene3D" id="1.20.1250.20">
    <property type="entry name" value="MFS general substrate transporter like domains"/>
    <property type="match status" value="1"/>
</dbReference>
<evidence type="ECO:0000256" key="3">
    <source>
        <dbReference type="ARBA" id="ARBA00022475"/>
    </source>
</evidence>
<dbReference type="SUPFAM" id="SSF103473">
    <property type="entry name" value="MFS general substrate transporter"/>
    <property type="match status" value="1"/>
</dbReference>
<keyword evidence="6 7" id="KW-0472">Membrane</keyword>
<keyword evidence="5 7" id="KW-1133">Transmembrane helix</keyword>
<feature type="transmembrane region" description="Helical" evidence="7">
    <location>
        <begin position="20"/>
        <end position="40"/>
    </location>
</feature>
<proteinExistence type="predicted"/>
<evidence type="ECO:0000256" key="2">
    <source>
        <dbReference type="ARBA" id="ARBA00022448"/>
    </source>
</evidence>
<dbReference type="EMBL" id="JABWRZ020000002">
    <property type="protein sequence ID" value="MBV4493090.1"/>
    <property type="molecule type" value="Genomic_DNA"/>
</dbReference>
<feature type="transmembrane region" description="Helical" evidence="7">
    <location>
        <begin position="52"/>
        <end position="72"/>
    </location>
</feature>
<dbReference type="PANTHER" id="PTHR23517:SF2">
    <property type="entry name" value="MULTIDRUG RESISTANCE PROTEIN MDTH"/>
    <property type="match status" value="1"/>
</dbReference>
<evidence type="ECO:0000259" key="8">
    <source>
        <dbReference type="PROSITE" id="PS50850"/>
    </source>
</evidence>
<evidence type="ECO:0000256" key="7">
    <source>
        <dbReference type="SAM" id="Phobius"/>
    </source>
</evidence>
<dbReference type="InterPro" id="IPR036259">
    <property type="entry name" value="MFS_trans_sf"/>
</dbReference>
<comment type="caution">
    <text evidence="9">The sequence shown here is derived from an EMBL/GenBank/DDBJ whole genome shotgun (WGS) entry which is preliminary data.</text>
</comment>
<dbReference type="Pfam" id="PF07690">
    <property type="entry name" value="MFS_1"/>
    <property type="match status" value="1"/>
</dbReference>
<feature type="domain" description="Major facilitator superfamily (MFS) profile" evidence="8">
    <location>
        <begin position="13"/>
        <end position="394"/>
    </location>
</feature>
<feature type="transmembrane region" description="Helical" evidence="7">
    <location>
        <begin position="168"/>
        <end position="187"/>
    </location>
</feature>
<dbReference type="PANTHER" id="PTHR23517">
    <property type="entry name" value="RESISTANCE PROTEIN MDTM, PUTATIVE-RELATED-RELATED"/>
    <property type="match status" value="1"/>
</dbReference>
<feature type="transmembrane region" description="Helical" evidence="7">
    <location>
        <begin position="370"/>
        <end position="389"/>
    </location>
</feature>
<evidence type="ECO:0000256" key="4">
    <source>
        <dbReference type="ARBA" id="ARBA00022692"/>
    </source>
</evidence>
<accession>A0ABS6QFY7</accession>
<gene>
    <name evidence="9" type="ORF">HU760_021090</name>
</gene>
<reference evidence="9 10" key="1">
    <citation type="journal article" date="2020" name="Microorganisms">
        <title>Reliable Identification of Environmental Pseudomonas Isolates Using the rpoD Gene.</title>
        <authorList>
            <consortium name="The Broad Institute Genome Sequencing Platform"/>
            <person name="Girard L."/>
            <person name="Lood C."/>
            <person name="Rokni-Zadeh H."/>
            <person name="van Noort V."/>
            <person name="Lavigne R."/>
            <person name="De Mot R."/>
        </authorList>
    </citation>
    <scope>NUCLEOTIDE SEQUENCE [LARGE SCALE GENOMIC DNA]</scope>
    <source>
        <strain evidence="9 10">RD9SR1</strain>
    </source>
</reference>
<evidence type="ECO:0000256" key="6">
    <source>
        <dbReference type="ARBA" id="ARBA00023136"/>
    </source>
</evidence>
<feature type="transmembrane region" description="Helical" evidence="7">
    <location>
        <begin position="336"/>
        <end position="358"/>
    </location>
</feature>